<dbReference type="InterPro" id="IPR013420">
    <property type="entry name" value="CRISPR-assoc_prot_Cas8b/Csh1_C"/>
</dbReference>
<dbReference type="OrthoDB" id="5422815at2"/>
<dbReference type="RefSeq" id="WP_119864907.1">
    <property type="nucleotide sequence ID" value="NZ_CP016786.1"/>
</dbReference>
<dbReference type="KEGG" id="cia:BEN51_04580"/>
<organism evidence="1 2">
    <name type="scientific">Clostridium isatidis</name>
    <dbReference type="NCBI Taxonomy" id="182773"/>
    <lineage>
        <taxon>Bacteria</taxon>
        <taxon>Bacillati</taxon>
        <taxon>Bacillota</taxon>
        <taxon>Clostridia</taxon>
        <taxon>Eubacteriales</taxon>
        <taxon>Clostridiaceae</taxon>
        <taxon>Clostridium</taxon>
    </lineage>
</organism>
<accession>A0A343JB66</accession>
<dbReference type="Proteomes" id="UP000264883">
    <property type="component" value="Chromosome"/>
</dbReference>
<dbReference type="NCBIfam" id="TIGR02556">
    <property type="entry name" value="cas_TM1802"/>
    <property type="match status" value="1"/>
</dbReference>
<dbReference type="EMBL" id="CP016786">
    <property type="protein sequence ID" value="ASW42774.1"/>
    <property type="molecule type" value="Genomic_DNA"/>
</dbReference>
<dbReference type="AlphaFoldDB" id="A0A343JB66"/>
<keyword evidence="2" id="KW-1185">Reference proteome</keyword>
<name>A0A343JB66_9CLOT</name>
<evidence type="ECO:0000313" key="1">
    <source>
        <dbReference type="EMBL" id="ASW42774.1"/>
    </source>
</evidence>
<dbReference type="InterPro" id="IPR013389">
    <property type="entry name" value="CRISPR-assoc_prot_Cas8b"/>
</dbReference>
<evidence type="ECO:0000313" key="2">
    <source>
        <dbReference type="Proteomes" id="UP000264883"/>
    </source>
</evidence>
<sequence>MRAIRDIGELQYNNFKSQDKLLEIFTEDPSDGGKYKTVYEITLNYIDDDFIFKEINQREYDNELKFKYLYKAGSSRGSDITPTAKITEPNKTYKNKILVSLKDGINYCNDTNEEKREKNILTKLYRKLAEEEEKNIKAITNIFNIVPKKDRRVILTLVLEGIEGKKYIGDFEVFKRRVREVPLKKFYYSETFKKEVVGYENFCSICNSKKERVFGLASPYAYYTVDKPGYIAGGFNYEKSWRNYPVCQECAINLELGKNYIEKNLLFNFYGRSFYLIPKPIYSKDLENILKKYGRLLKDEEKKAKDIGKVEDRIIRKLGEEENKVTFDLMFFEKNNNAFNILLNIEDVYPSTFNMLNKAWEDIRKTEFFADMDYLANFNYLNMLYSSKEYNKYFLDTVDKIIGKGKIEYNFLINFINKKLIEAFKKEEKDEFVKGEDNYYTATFRAYTFIYYLYKINKFRNKGEEGVEAMINKVWKKEDFPNKIDAFEDFFNKNTAFFNSYSKKAVFMIGYLSKKLINLQASKENGRKPFMSNLNGLNLNKKDLVRLLPKIQGKLSEYDAEYYNEELQYASENLILSNKLKDLADLDIPFYFSLGMNMVKKFELNTKEEKEISQN</sequence>
<reference evidence="1 2" key="1">
    <citation type="submission" date="2016-08" db="EMBL/GenBank/DDBJ databases">
        <title>Complete Genome Sequence Of The Indigo Reducing Clostridium isatidis DSM15098.</title>
        <authorList>
            <person name="Little G.T."/>
            <person name="Minton N.P."/>
        </authorList>
    </citation>
    <scope>NUCLEOTIDE SEQUENCE [LARGE SCALE GENOMIC DNA]</scope>
    <source>
        <strain evidence="1 2">DSM 15098</strain>
    </source>
</reference>
<protein>
    <recommendedName>
        <fullName evidence="3">TIGR02556 family CRISPR-associated protein</fullName>
    </recommendedName>
</protein>
<evidence type="ECO:0008006" key="3">
    <source>
        <dbReference type="Google" id="ProtNLM"/>
    </source>
</evidence>
<proteinExistence type="predicted"/>
<dbReference type="NCBIfam" id="TIGR02591">
    <property type="entry name" value="cas_Csh1"/>
    <property type="match status" value="1"/>
</dbReference>
<gene>
    <name evidence="1" type="ORF">BEN51_04580</name>
</gene>
<dbReference type="Pfam" id="PF09484">
    <property type="entry name" value="Cas_TM1802"/>
    <property type="match status" value="1"/>
</dbReference>